<keyword evidence="2" id="KW-1185">Reference proteome</keyword>
<name>F9S3R7_9VIBR</name>
<dbReference type="AlphaFoldDB" id="F9S3R7"/>
<evidence type="ECO:0000313" key="2">
    <source>
        <dbReference type="Proteomes" id="UP000004605"/>
    </source>
</evidence>
<organism evidence="1 2">
    <name type="scientific">Vibrio ichthyoenteri ATCC 700023</name>
    <dbReference type="NCBI Taxonomy" id="870968"/>
    <lineage>
        <taxon>Bacteria</taxon>
        <taxon>Pseudomonadati</taxon>
        <taxon>Pseudomonadota</taxon>
        <taxon>Gammaproteobacteria</taxon>
        <taxon>Vibrionales</taxon>
        <taxon>Vibrionaceae</taxon>
        <taxon>Vibrio</taxon>
    </lineage>
</organism>
<comment type="caution">
    <text evidence="1">The sequence shown here is derived from an EMBL/GenBank/DDBJ whole genome shotgun (WGS) entry which is preliminary data.</text>
</comment>
<dbReference type="Proteomes" id="UP000004605">
    <property type="component" value="Unassembled WGS sequence"/>
</dbReference>
<accession>F9S3R7</accession>
<proteinExistence type="predicted"/>
<evidence type="ECO:0000313" key="1">
    <source>
        <dbReference type="EMBL" id="EGU37776.1"/>
    </source>
</evidence>
<dbReference type="EMBL" id="AFWF01000183">
    <property type="protein sequence ID" value="EGU37776.1"/>
    <property type="molecule type" value="Genomic_DNA"/>
</dbReference>
<reference evidence="1 2" key="1">
    <citation type="journal article" date="2012" name="Int. J. Syst. Evol. Microbiol.">
        <title>Vibrio caribbeanicus sp. nov., isolated from the marine sponge Scleritoderma cyanea.</title>
        <authorList>
            <person name="Hoffmann M."/>
            <person name="Monday S.R."/>
            <person name="Allard M.W."/>
            <person name="Strain E.A."/>
            <person name="Whittaker P."/>
            <person name="Naum M."/>
            <person name="McCarthy P.J."/>
            <person name="Lopez J.V."/>
            <person name="Fischer M."/>
            <person name="Brown E.W."/>
        </authorList>
    </citation>
    <scope>NUCLEOTIDE SEQUENCE [LARGE SCALE GENOMIC DNA]</scope>
    <source>
        <strain evidence="1 2">ATCC 700023</strain>
    </source>
</reference>
<gene>
    <name evidence="1" type="ORF">VII00023_16731</name>
</gene>
<protein>
    <submittedName>
        <fullName evidence="1">Methyl-accepting chemotaxis protein</fullName>
    </submittedName>
</protein>
<sequence length="71" mass="7566">MKFSQKIVAASSALLLVTVVLLSVQQSVLVKNEVESLVDTSLTELEQGVSTAVSAEMNDKRALAKSVSEMI</sequence>